<evidence type="ECO:0000313" key="1">
    <source>
        <dbReference type="Proteomes" id="UP000050640"/>
    </source>
</evidence>
<evidence type="ECO:0000313" key="2">
    <source>
        <dbReference type="WBParaSite" id="EEL_0001029301-mRNA-1"/>
    </source>
</evidence>
<dbReference type="AlphaFoldDB" id="A0A0R3S671"/>
<sequence>MVEPSSNPGSSNSLLEITGKYGVPHKHLVQLIIKHGILQVRLITYSFPIAHYFCNKFVRYVQIYNSGDCTIIQPDDRQEKILIEKLIAVINSTLSPLCFRLIQADDEYDDHNSYVVLLSDRRSSDYLRDAFGLTQSEVTLFHLWVSAICNSENGEILKHEALSIASDLLVKVGT</sequence>
<reference evidence="2" key="1">
    <citation type="submission" date="2017-02" db="UniProtKB">
        <authorList>
            <consortium name="WormBaseParasite"/>
        </authorList>
    </citation>
    <scope>IDENTIFICATION</scope>
</reference>
<proteinExistence type="predicted"/>
<dbReference type="STRING" id="1147741.A0A0R3S671"/>
<dbReference type="WBParaSite" id="EEL_0001029301-mRNA-1">
    <property type="protein sequence ID" value="EEL_0001029301-mRNA-1"/>
    <property type="gene ID" value="EEL_0001029301"/>
</dbReference>
<protein>
    <submittedName>
        <fullName evidence="2">Uncharacterized protein</fullName>
    </submittedName>
</protein>
<name>A0A0R3S671_9BILA</name>
<organism evidence="1 2">
    <name type="scientific">Elaeophora elaphi</name>
    <dbReference type="NCBI Taxonomy" id="1147741"/>
    <lineage>
        <taxon>Eukaryota</taxon>
        <taxon>Metazoa</taxon>
        <taxon>Ecdysozoa</taxon>
        <taxon>Nematoda</taxon>
        <taxon>Chromadorea</taxon>
        <taxon>Rhabditida</taxon>
        <taxon>Spirurina</taxon>
        <taxon>Spiruromorpha</taxon>
        <taxon>Filarioidea</taxon>
        <taxon>Onchocercidae</taxon>
        <taxon>Elaeophora</taxon>
    </lineage>
</organism>
<keyword evidence="1" id="KW-1185">Reference proteome</keyword>
<dbReference type="Proteomes" id="UP000050640">
    <property type="component" value="Unplaced"/>
</dbReference>
<accession>A0A0R3S671</accession>